<dbReference type="NCBIfam" id="TIGR03696">
    <property type="entry name" value="Rhs_assc_core"/>
    <property type="match status" value="1"/>
</dbReference>
<feature type="compositionally biased region" description="Basic and acidic residues" evidence="2">
    <location>
        <begin position="306"/>
        <end position="320"/>
    </location>
</feature>
<evidence type="ECO:0000259" key="4">
    <source>
        <dbReference type="Pfam" id="PF25023"/>
    </source>
</evidence>
<evidence type="ECO:0000313" key="5">
    <source>
        <dbReference type="EMBL" id="VVJ18017.1"/>
    </source>
</evidence>
<organism evidence="5 6">
    <name type="scientific">Amycolatopsis camponoti</name>
    <dbReference type="NCBI Taxonomy" id="2606593"/>
    <lineage>
        <taxon>Bacteria</taxon>
        <taxon>Bacillati</taxon>
        <taxon>Actinomycetota</taxon>
        <taxon>Actinomycetes</taxon>
        <taxon>Pseudonocardiales</taxon>
        <taxon>Pseudonocardiaceae</taxon>
        <taxon>Amycolatopsis</taxon>
    </lineage>
</organism>
<dbReference type="Proteomes" id="UP000399805">
    <property type="component" value="Unassembled WGS sequence"/>
</dbReference>
<evidence type="ECO:0000256" key="1">
    <source>
        <dbReference type="ARBA" id="ARBA00022737"/>
    </source>
</evidence>
<dbReference type="Gene3D" id="2.180.10.10">
    <property type="entry name" value="RHS repeat-associated core"/>
    <property type="match status" value="2"/>
</dbReference>
<dbReference type="Pfam" id="PF25023">
    <property type="entry name" value="TEN_YD-shell"/>
    <property type="match status" value="1"/>
</dbReference>
<evidence type="ECO:0000313" key="6">
    <source>
        <dbReference type="Proteomes" id="UP000399805"/>
    </source>
</evidence>
<dbReference type="RefSeq" id="WP_155543093.1">
    <property type="nucleotide sequence ID" value="NZ_CABVGP010000001.1"/>
</dbReference>
<feature type="domain" description="Teneurin-like YD-shell" evidence="4">
    <location>
        <begin position="1036"/>
        <end position="1290"/>
    </location>
</feature>
<gene>
    <name evidence="5" type="ORF">AA23TX_03038</name>
</gene>
<sequence length="1564" mass="169402">MGNPLVAETKDSTKAYSGISLLESANDLKSAIESGDWASVAMGAVGTALDALSMAMDPFGAILAAGVGWLIEHVGPLKEALNGLTGNADEIAAQSETWKNVATELGSIGQDLTGMVKTDISSWTGTAADTYRQRAQDTVTLLETAQKGCEGASSGVKTAGEVVAAVRALVRDIIAELIGHLISWALQVIFTLGIGMTWVVPQVIGAVAKTASKIADLVKRLVTALKALVPLLKRAGDLFGDAAKALKNIKPGKAAPPPKSIDIKGNPKDLGGPKGKGDPDAPPPKTDPPPKNGDDSTTASGAKGDPPPKSDPPPKTDPPPKSDPPADGPPKADPPGGTPKGGPDGGGKPKGDPKGDGPRDRAVPDDKKVCVSDPVDVASGEVVLTQVDLTLPGDAGDLVLSRTHLSSYRAGRWFGRSWASTLDQRLAFGRDEVRFYAEDGMVLVYPLPAGDQPVLPLEGPRHPLRRTTGGYRLSAGPRDLVFADGRGRELPLTLIEQGGSRTTIQHDASGAPRLLRRDDGTEIGIESGAGRITALGVPGGAPVVRYGYNRLGQLTQVAGFTGRPVNLDYDVDDRIVGWQDRAGTWYRYVYDAEGRCVRSVGAERYLNGTFAYDTEARTTRHTDALGHTWTYRMNEAGQLVERTDPLGHTRRYSWTRYDDLLSQSDELGRITFYGYENGTLATVTRPDGSVVRLTPTATGEVELRSGDTRAVTAESDPYAALPGVSTRLRVDGPADALGDEPVITAAARPGDRDPFGRPRLVHTASGGAARLGWTAEGQRSWRIGPHGERESWRHDGEGRVVEYRDAAGRATRRTYGPFGLPIEEFDATGARTAYRYDAELRLVAVTDPRSLTWSYTYDPAGRLVEETDFDGRRLIYDYDEAGQLRRMTNGLGEVTEYSYDPLGNVVERRTATGVTGYAYDALGQLKYAIDNDSVLEIVRDERGRVREETLNGVGVRWTYDTAGVHRTTVSGLDSEWRYDGDLATSLRVAGHEIAFEYDDAGRETRRVLDGTEVLRQVFDAEDRLAEQVIAGLGRRGYTYTPDGRLAALDDALPIRFGFDQAGRVTEAHAPEGVERFGYDAAGRLLPPAGTWYGHDPQGRVTSRVRATPAGPEEWRLVWDELDRLIAVIAPDESFWTYLYDPLGRRFAKRRWALGDDGAPRQTAETWFVWSGAELVEEIELTDDGKSRVLTWERHPDDGRPVVQVEQRGSEVRFHTVVTSPAGTPTELLGASGTVDWQARTSFWGELLPSTTGTAPMPLAFPGQYRDAETGLHYNVYRYYDPRTGRYLSQDPLGLAAAPDPAGYVEQPHLRSDPLGLVQSPCGKTGGPKAPDNPAGGGDAAKLPPGAKKPDGFGEFRDPDGKIRPHNMTDEQYAKFSKKWDEMMAPGKDKSWFWSGGHIKDSEFSSTPVWGKNADPSKPNSHLYDPATGKNITESQYHGSIENPAIDMAKKNGGNTLEGILKDNGVEMPKFADNHPNGEKVWKDASKALAHNAEGDVHIALPNTPGKSSGWPHQGDELGSRRPNNVFDMDEFPILRQNPKVGKVIAHDTDYPDAPPVVIWDRATR</sequence>
<dbReference type="InterPro" id="IPR031325">
    <property type="entry name" value="RHS_repeat"/>
</dbReference>
<feature type="compositionally biased region" description="Basic and acidic residues" evidence="2">
    <location>
        <begin position="347"/>
        <end position="368"/>
    </location>
</feature>
<dbReference type="InterPro" id="IPR050708">
    <property type="entry name" value="T6SS_VgrG/RHS"/>
</dbReference>
<dbReference type="InterPro" id="IPR045351">
    <property type="entry name" value="DUF6531"/>
</dbReference>
<name>A0A6I8LQ20_9PSEU</name>
<dbReference type="InterPro" id="IPR056823">
    <property type="entry name" value="TEN-like_YD-shell"/>
</dbReference>
<dbReference type="PRINTS" id="PR00394">
    <property type="entry name" value="RHSPROTEIN"/>
</dbReference>
<proteinExistence type="predicted"/>
<feature type="domain" description="DUF6531" evidence="3">
    <location>
        <begin position="373"/>
        <end position="445"/>
    </location>
</feature>
<dbReference type="PANTHER" id="PTHR32305:SF15">
    <property type="entry name" value="PROTEIN RHSA-RELATED"/>
    <property type="match status" value="1"/>
</dbReference>
<feature type="region of interest" description="Disordered" evidence="2">
    <location>
        <begin position="1303"/>
        <end position="1366"/>
    </location>
</feature>
<dbReference type="EMBL" id="CABVGP010000001">
    <property type="protein sequence ID" value="VVJ18017.1"/>
    <property type="molecule type" value="Genomic_DNA"/>
</dbReference>
<dbReference type="InterPro" id="IPR022385">
    <property type="entry name" value="Rhs_assc_core"/>
</dbReference>
<dbReference type="NCBIfam" id="TIGR01643">
    <property type="entry name" value="YD_repeat_2x"/>
    <property type="match status" value="5"/>
</dbReference>
<dbReference type="Pfam" id="PF20148">
    <property type="entry name" value="DUF6531"/>
    <property type="match status" value="1"/>
</dbReference>
<dbReference type="InterPro" id="IPR038332">
    <property type="entry name" value="PPE_sf"/>
</dbReference>
<feature type="compositionally biased region" description="Basic and acidic residues" evidence="2">
    <location>
        <begin position="1347"/>
        <end position="1366"/>
    </location>
</feature>
<accession>A0A6I8LQ20</accession>
<keyword evidence="1" id="KW-0677">Repeat</keyword>
<feature type="compositionally biased region" description="Pro residues" evidence="2">
    <location>
        <begin position="280"/>
        <end position="291"/>
    </location>
</feature>
<evidence type="ECO:0000259" key="3">
    <source>
        <dbReference type="Pfam" id="PF20148"/>
    </source>
</evidence>
<dbReference type="InterPro" id="IPR006530">
    <property type="entry name" value="YD"/>
</dbReference>
<dbReference type="InterPro" id="IPR036689">
    <property type="entry name" value="ESAT-6-like_sf"/>
</dbReference>
<evidence type="ECO:0008006" key="7">
    <source>
        <dbReference type="Google" id="ProtNLM"/>
    </source>
</evidence>
<dbReference type="Pfam" id="PF05593">
    <property type="entry name" value="RHS_repeat"/>
    <property type="match status" value="3"/>
</dbReference>
<dbReference type="PANTHER" id="PTHR32305">
    <property type="match status" value="1"/>
</dbReference>
<dbReference type="SUPFAM" id="SSF140453">
    <property type="entry name" value="EsxAB dimer-like"/>
    <property type="match status" value="1"/>
</dbReference>
<keyword evidence="6" id="KW-1185">Reference proteome</keyword>
<protein>
    <recommendedName>
        <fullName evidence="7">Type IV secretion protein Rhs</fullName>
    </recommendedName>
</protein>
<feature type="region of interest" description="Disordered" evidence="2">
    <location>
        <begin position="249"/>
        <end position="368"/>
    </location>
</feature>
<feature type="compositionally biased region" description="Pro residues" evidence="2">
    <location>
        <begin position="321"/>
        <end position="337"/>
    </location>
</feature>
<evidence type="ECO:0000256" key="2">
    <source>
        <dbReference type="SAM" id="MobiDB-lite"/>
    </source>
</evidence>
<reference evidence="5 6" key="1">
    <citation type="submission" date="2019-09" db="EMBL/GenBank/DDBJ databases">
        <authorList>
            <person name="Leyn A S."/>
        </authorList>
    </citation>
    <scope>NUCLEOTIDE SEQUENCE [LARGE SCALE GENOMIC DNA]</scope>
    <source>
        <strain evidence="5">AA231_1</strain>
    </source>
</reference>
<dbReference type="Gene3D" id="1.20.1260.20">
    <property type="entry name" value="PPE superfamily"/>
    <property type="match status" value="1"/>
</dbReference>
<feature type="region of interest" description="Disordered" evidence="2">
    <location>
        <begin position="1501"/>
        <end position="1521"/>
    </location>
</feature>